<organism evidence="3">
    <name type="scientific">marine sediment metagenome</name>
    <dbReference type="NCBI Taxonomy" id="412755"/>
    <lineage>
        <taxon>unclassified sequences</taxon>
        <taxon>metagenomes</taxon>
        <taxon>ecological metagenomes</taxon>
    </lineage>
</organism>
<dbReference type="PANTHER" id="PTHR10803:SF3">
    <property type="entry name" value="ATPASE GET3"/>
    <property type="match status" value="1"/>
</dbReference>
<dbReference type="GO" id="GO:0016887">
    <property type="term" value="F:ATP hydrolysis activity"/>
    <property type="evidence" value="ECO:0007669"/>
    <property type="project" value="InterPro"/>
</dbReference>
<reference evidence="3" key="1">
    <citation type="journal article" date="2014" name="Front. Microbiol.">
        <title>High frequency of phylogenetically diverse reductive dehalogenase-homologous genes in deep subseafloor sedimentary metagenomes.</title>
        <authorList>
            <person name="Kawai M."/>
            <person name="Futagami T."/>
            <person name="Toyoda A."/>
            <person name="Takaki Y."/>
            <person name="Nishi S."/>
            <person name="Hori S."/>
            <person name="Arai W."/>
            <person name="Tsubouchi T."/>
            <person name="Morono Y."/>
            <person name="Uchiyama I."/>
            <person name="Ito T."/>
            <person name="Fujiyama A."/>
            <person name="Inagaki F."/>
            <person name="Takami H."/>
        </authorList>
    </citation>
    <scope>NUCLEOTIDE SEQUENCE</scope>
    <source>
        <strain evidence="3">Expedition CK06-06</strain>
    </source>
</reference>
<evidence type="ECO:0000259" key="2">
    <source>
        <dbReference type="Pfam" id="PF02374"/>
    </source>
</evidence>
<dbReference type="GO" id="GO:0005524">
    <property type="term" value="F:ATP binding"/>
    <property type="evidence" value="ECO:0007669"/>
    <property type="project" value="InterPro"/>
</dbReference>
<comment type="similarity">
    <text evidence="1">Belongs to the arsA ATPase family.</text>
</comment>
<sequence length="179" mass="20380">LEFADRREYDLYILDMAPTGHALEVLEFPQVIRDWLSKAYRGLTKHDRDMPLDNLQALGEKIMKSTVATRRIRQALTEPLKTEFVAVTIPEAMSIAEVKRLLSAVSRLGIPCHHIVVNMIVPPTECDSCSSRREEQLKYVGELVDPESSEHLLSGVPLFTQQIRGVPQLKELARILYEQ</sequence>
<dbReference type="InterPro" id="IPR016300">
    <property type="entry name" value="ATPase_ArsA/GET3"/>
</dbReference>
<evidence type="ECO:0000313" key="3">
    <source>
        <dbReference type="EMBL" id="GAG29767.1"/>
    </source>
</evidence>
<name>X0X2W1_9ZZZZ</name>
<dbReference type="InterPro" id="IPR027417">
    <property type="entry name" value="P-loop_NTPase"/>
</dbReference>
<feature type="domain" description="ArsA/GET3 Anion-transporting ATPase-like" evidence="2">
    <location>
        <begin position="3"/>
        <end position="178"/>
    </location>
</feature>
<gene>
    <name evidence="3" type="ORF">S01H1_68105</name>
</gene>
<dbReference type="CDD" id="cd02035">
    <property type="entry name" value="ArsA"/>
    <property type="match status" value="1"/>
</dbReference>
<dbReference type="SUPFAM" id="SSF52540">
    <property type="entry name" value="P-loop containing nucleoside triphosphate hydrolases"/>
    <property type="match status" value="1"/>
</dbReference>
<dbReference type="EMBL" id="BARS01045153">
    <property type="protein sequence ID" value="GAG29767.1"/>
    <property type="molecule type" value="Genomic_DNA"/>
</dbReference>
<evidence type="ECO:0000256" key="1">
    <source>
        <dbReference type="ARBA" id="ARBA00011040"/>
    </source>
</evidence>
<dbReference type="AlphaFoldDB" id="X0X2W1"/>
<dbReference type="PANTHER" id="PTHR10803">
    <property type="entry name" value="ARSENICAL PUMP-DRIVING ATPASE ARSENITE-TRANSLOCATING ATPASE"/>
    <property type="match status" value="1"/>
</dbReference>
<feature type="non-terminal residue" evidence="3">
    <location>
        <position position="1"/>
    </location>
</feature>
<proteinExistence type="inferred from homology"/>
<accession>X0X2W1</accession>
<dbReference type="InterPro" id="IPR025723">
    <property type="entry name" value="ArsA/GET3_ATPase-like"/>
</dbReference>
<dbReference type="Pfam" id="PF02374">
    <property type="entry name" value="ArsA_ATPase"/>
    <property type="match status" value="1"/>
</dbReference>
<protein>
    <recommendedName>
        <fullName evidence="2">ArsA/GET3 Anion-transporting ATPase-like domain-containing protein</fullName>
    </recommendedName>
</protein>
<comment type="caution">
    <text evidence="3">The sequence shown here is derived from an EMBL/GenBank/DDBJ whole genome shotgun (WGS) entry which is preliminary data.</text>
</comment>
<dbReference type="Gene3D" id="3.40.50.300">
    <property type="entry name" value="P-loop containing nucleotide triphosphate hydrolases"/>
    <property type="match status" value="1"/>
</dbReference>